<evidence type="ECO:0008006" key="3">
    <source>
        <dbReference type="Google" id="ProtNLM"/>
    </source>
</evidence>
<proteinExistence type="predicted"/>
<dbReference type="PANTHER" id="PTHR47934">
    <property type="entry name" value="PENTATRICOPEPTIDE REPEAT-CONTAINING PROTEIN PET309, MITOCHONDRIAL"/>
    <property type="match status" value="1"/>
</dbReference>
<dbReference type="EMBL" id="KV454538">
    <property type="protein sequence ID" value="ODV70413.1"/>
    <property type="molecule type" value="Genomic_DNA"/>
</dbReference>
<dbReference type="GO" id="GO:0005739">
    <property type="term" value="C:mitochondrion"/>
    <property type="evidence" value="ECO:0007669"/>
    <property type="project" value="TreeGrafter"/>
</dbReference>
<name>A0A1E4RT09_9ASCO</name>
<sequence>MYEGLPKVEPRRPIQFTSKPSLRIEHRYTLVQNILHDEYVLESYLNFLETVHTTKANIDIVGTNFRNALEIASQYPTPEVKSLLFNTWYQVFLRSGSKQDTFKIIQLKNELLLNKDRFIHFMMNEREYNSYEKLILPLLSSENSSIEKSYADILAQTMRLDTDSVGGLIFDRERMILYLKKSSVSLPDKRRFLDIFARKGLLHSSDIDDSYYIIRSFFDLLRFVGDEHLDFTTPKYNVYKTSLQLIAELPSGIEIEEHVTKLKQIIESLYDSSRYRNFLTSTMSALIIPSLTLHYWEHKYRLHRLLEGESDVLNYKDLKYGMNALRKQKKYEDVLKLYKNFPTLHHDDQIEILLQVSEEFKDWKLLQQQFEEMYGRGQLPFVNHYAIVMNGIASIGAREQIEKLYHQLMKRKIKPTPAIFAALINSNVFHDDEEKATYWFNQYQQNVQDEQNNASLAYLYSLLFKLKFKSTNVNGALSLFTSALDIQDRTGSQLIDSDLVAQLIKYLNDNYALRDIEHIFKLAKERDMDSKEVYIALTQAYIRFEEFERAEWAVHEGQSVSDVPFRGSDIYTLQLRNYRHWYKASLDPNMKDFVHEKAWQIVYLAEKHEMSRKYLAGLYSELIRFHIRSDFDKALEVLDEVKKQKILEEGHFIPFLSHYSKLDNFEGYHQIMDSYREMASLRLKITTLTYYYLIQSLIHFDKIRGERSSFKLLSSIFELNGLTIDETDKPSASESNFKNEAPNLCRIVCRFVLSDVKNLYMSNSQLVNHFLDQLKVKLGSNLPINLRIAIYQEMSRLYVSQGNLALAERLIDSGLNDIEKILRTYVENHPFSQKELIVIPFGLQKPYRDLVKFKFICIGHNSEGPANYLTVYNNSNMNNVRLTGEQYRIIIKNILLLPNEELIPIVLDICEKYLVRGSMIERNLHKHLQYMYKLILTYASRHDNHEFLSKSFDIFSRFYDADINVLRNRWPGGDIRAFINRKLDEFNHTWHRRGWTLEKVMNSPIKFFNPEQSIYSSNKLDSGLANRILKEVKRYCRGNKMRAFELMDDFPDTMDFLLYDQISRFRYRLFRKEIDKIISPPDTKENLKDRAMRTFEALSIAKDDPNIR</sequence>
<reference evidence="2" key="1">
    <citation type="submission" date="2016-05" db="EMBL/GenBank/DDBJ databases">
        <title>Comparative genomics of biotechnologically important yeasts.</title>
        <authorList>
            <consortium name="DOE Joint Genome Institute"/>
            <person name="Riley R."/>
            <person name="Haridas S."/>
            <person name="Wolfe K.H."/>
            <person name="Lopes M.R."/>
            <person name="Hittinger C.T."/>
            <person name="Goker M."/>
            <person name="Salamov A."/>
            <person name="Wisecaver J."/>
            <person name="Long T.M."/>
            <person name="Aerts A.L."/>
            <person name="Barry K."/>
            <person name="Choi C."/>
            <person name="Clum A."/>
            <person name="Coughlan A.Y."/>
            <person name="Deshpande S."/>
            <person name="Douglass A.P."/>
            <person name="Hanson S.J."/>
            <person name="Klenk H.-P."/>
            <person name="Labutti K."/>
            <person name="Lapidus A."/>
            <person name="Lindquist E."/>
            <person name="Lipzen A."/>
            <person name="Meier-Kolthoff J.P."/>
            <person name="Ohm R.A."/>
            <person name="Otillar R.P."/>
            <person name="Pangilinan J."/>
            <person name="Peng Y."/>
            <person name="Rokas A."/>
            <person name="Rosa C.A."/>
            <person name="Scheuner C."/>
            <person name="Sibirny A.A."/>
            <person name="Slot J.C."/>
            <person name="Stielow J.B."/>
            <person name="Sun H."/>
            <person name="Kurtzman C.P."/>
            <person name="Blackwell M."/>
            <person name="Grigoriev I.V."/>
            <person name="Jeffries T.W."/>
        </authorList>
    </citation>
    <scope>NUCLEOTIDE SEQUENCE [LARGE SCALE GENOMIC DNA]</scope>
    <source>
        <strain evidence="2">NRRL Y-1933</strain>
    </source>
</reference>
<organism evidence="1 2">
    <name type="scientific">Hyphopichia burtonii NRRL Y-1933</name>
    <dbReference type="NCBI Taxonomy" id="984485"/>
    <lineage>
        <taxon>Eukaryota</taxon>
        <taxon>Fungi</taxon>
        <taxon>Dikarya</taxon>
        <taxon>Ascomycota</taxon>
        <taxon>Saccharomycotina</taxon>
        <taxon>Pichiomycetes</taxon>
        <taxon>Debaryomycetaceae</taxon>
        <taxon>Hyphopichia</taxon>
    </lineage>
</organism>
<gene>
    <name evidence="1" type="ORF">HYPBUDRAFT_100790</name>
</gene>
<dbReference type="OrthoDB" id="185373at2759"/>
<dbReference type="GO" id="GO:0007005">
    <property type="term" value="P:mitochondrion organization"/>
    <property type="evidence" value="ECO:0007669"/>
    <property type="project" value="TreeGrafter"/>
</dbReference>
<dbReference type="AlphaFoldDB" id="A0A1E4RT09"/>
<dbReference type="STRING" id="984485.A0A1E4RT09"/>
<dbReference type="Proteomes" id="UP000095085">
    <property type="component" value="Unassembled WGS sequence"/>
</dbReference>
<dbReference type="GO" id="GO:0006396">
    <property type="term" value="P:RNA processing"/>
    <property type="evidence" value="ECO:0007669"/>
    <property type="project" value="TreeGrafter"/>
</dbReference>
<dbReference type="InterPro" id="IPR011990">
    <property type="entry name" value="TPR-like_helical_dom_sf"/>
</dbReference>
<evidence type="ECO:0000313" key="2">
    <source>
        <dbReference type="Proteomes" id="UP000095085"/>
    </source>
</evidence>
<accession>A0A1E4RT09</accession>
<evidence type="ECO:0000313" key="1">
    <source>
        <dbReference type="EMBL" id="ODV70413.1"/>
    </source>
</evidence>
<dbReference type="InterPro" id="IPR051114">
    <property type="entry name" value="Mito_RNA_Proc_CCM1"/>
</dbReference>
<dbReference type="RefSeq" id="XP_020079480.1">
    <property type="nucleotide sequence ID" value="XM_020218074.1"/>
</dbReference>
<dbReference type="Gene3D" id="1.25.40.10">
    <property type="entry name" value="Tetratricopeptide repeat domain"/>
    <property type="match status" value="1"/>
</dbReference>
<dbReference type="PANTHER" id="PTHR47934:SF6">
    <property type="entry name" value="MITOCHONDRIAL GROUP I INTRON SPLICING FACTOR CCM1-RELATED"/>
    <property type="match status" value="1"/>
</dbReference>
<dbReference type="GO" id="GO:0003729">
    <property type="term" value="F:mRNA binding"/>
    <property type="evidence" value="ECO:0007669"/>
    <property type="project" value="TreeGrafter"/>
</dbReference>
<protein>
    <recommendedName>
        <fullName evidence="3">Mitochondrial group I intron splicing factor CCM1</fullName>
    </recommendedName>
</protein>
<dbReference type="GeneID" id="30992624"/>
<keyword evidence="2" id="KW-1185">Reference proteome</keyword>